<reference evidence="1 2" key="1">
    <citation type="submission" date="2017-12" db="EMBL/GenBank/DDBJ databases">
        <authorList>
            <person name="Pombert J.-F."/>
            <person name="Haag K.L."/>
            <person name="Ebert D."/>
        </authorList>
    </citation>
    <scope>NUCLEOTIDE SEQUENCE [LARGE SCALE GENOMIC DNA]</scope>
    <source>
        <strain evidence="1">IL-BN-2</strain>
    </source>
</reference>
<dbReference type="VEuPathDB" id="MicrosporidiaDB:CWI39_1335p0020"/>
<dbReference type="Proteomes" id="UP000293045">
    <property type="component" value="Unassembled WGS sequence"/>
</dbReference>
<comment type="caution">
    <text evidence="1">The sequence shown here is derived from an EMBL/GenBank/DDBJ whole genome shotgun (WGS) entry which is preliminary data.</text>
</comment>
<organism evidence="1 2">
    <name type="scientific">Hamiltosporidium magnivora</name>
    <dbReference type="NCBI Taxonomy" id="148818"/>
    <lineage>
        <taxon>Eukaryota</taxon>
        <taxon>Fungi</taxon>
        <taxon>Fungi incertae sedis</taxon>
        <taxon>Microsporidia</taxon>
        <taxon>Dubosqiidae</taxon>
        <taxon>Hamiltosporidium</taxon>
    </lineage>
</organism>
<protein>
    <submittedName>
        <fullName evidence="1">Uncharacterized protein</fullName>
    </submittedName>
</protein>
<evidence type="ECO:0000313" key="2">
    <source>
        <dbReference type="Proteomes" id="UP000293045"/>
    </source>
</evidence>
<name>A0A4Q9L2M0_9MICR</name>
<gene>
    <name evidence="1" type="ORF">CWI39_1335p0020</name>
</gene>
<dbReference type="VEuPathDB" id="MicrosporidiaDB:CWI36_0701p0030"/>
<dbReference type="EMBL" id="PIXR01001335">
    <property type="protein sequence ID" value="TBU01658.1"/>
    <property type="molecule type" value="Genomic_DNA"/>
</dbReference>
<proteinExistence type="predicted"/>
<dbReference type="AlphaFoldDB" id="A0A4Q9L2M0"/>
<evidence type="ECO:0000313" key="1">
    <source>
        <dbReference type="EMBL" id="TBU01658.1"/>
    </source>
</evidence>
<accession>A0A4Q9L2M0</accession>
<sequence length="264" mass="30647">MSFWNTKAFRISAIVVAALLTIFLIIGSIGYSKAGKFIKEFEEDFKRISETDQFKTRVTKLKQTNSVLLMMHGVFKFIWILDINKNDKTREKFIEAIKTKDSFKIFECLAELDRNKVVEAMDLSCLLAFDPEKISKLKPKFGFFATIGFLFRKRHPMKDIYKISEKIGIKLKDCEKSALILILFLDILDDKKIEISEFDYDTIKHNFDFSSDTFILNPLKRNDKTYISADFIIYLAEKAATSSEAIIEELKQNLILAIKENMPK</sequence>